<feature type="region of interest" description="Disordered" evidence="9">
    <location>
        <begin position="522"/>
        <end position="545"/>
    </location>
</feature>
<dbReference type="InterPro" id="IPR001650">
    <property type="entry name" value="Helicase_C-like"/>
</dbReference>
<accession>A0A6J1X425</accession>
<keyword evidence="2" id="KW-0963">Cytoplasm</keyword>
<keyword evidence="7" id="KW-0694">RNA-binding</keyword>
<keyword evidence="3" id="KW-0547">Nucleotide-binding</keyword>
<feature type="domain" description="Helicase ATP-binding" evidence="10">
    <location>
        <begin position="317"/>
        <end position="473"/>
    </location>
</feature>
<dbReference type="SUPFAM" id="SSF52540">
    <property type="entry name" value="P-loop containing nucleoside triphosphate hydrolases"/>
    <property type="match status" value="1"/>
</dbReference>
<dbReference type="PIRSF" id="PIRSF005198">
    <property type="entry name" value="Antiviral_helicase_SKI2"/>
    <property type="match status" value="1"/>
</dbReference>
<dbReference type="PROSITE" id="PS51194">
    <property type="entry name" value="HELICASE_CTER"/>
    <property type="match status" value="1"/>
</dbReference>
<evidence type="ECO:0000256" key="6">
    <source>
        <dbReference type="ARBA" id="ARBA00022840"/>
    </source>
</evidence>
<dbReference type="GO" id="GO:0070478">
    <property type="term" value="P:nuclear-transcribed mRNA catabolic process, 3'-5' exonucleolytic nonsense-mediated decay"/>
    <property type="evidence" value="ECO:0007669"/>
    <property type="project" value="TreeGrafter"/>
</dbReference>
<gene>
    <name evidence="13" type="primary">LOC113519763</name>
</gene>
<evidence type="ECO:0000256" key="8">
    <source>
        <dbReference type="ARBA" id="ARBA00047984"/>
    </source>
</evidence>
<dbReference type="InterPro" id="IPR011545">
    <property type="entry name" value="DEAD/DEAH_box_helicase_dom"/>
</dbReference>
<dbReference type="SMART" id="SM00490">
    <property type="entry name" value="HELICc"/>
    <property type="match status" value="1"/>
</dbReference>
<dbReference type="SMART" id="SM01142">
    <property type="entry name" value="DSHCT"/>
    <property type="match status" value="1"/>
</dbReference>
<dbReference type="Proteomes" id="UP001652740">
    <property type="component" value="Unplaced"/>
</dbReference>
<organism evidence="12 13">
    <name type="scientific">Galleria mellonella</name>
    <name type="common">Greater wax moth</name>
    <dbReference type="NCBI Taxonomy" id="7137"/>
    <lineage>
        <taxon>Eukaryota</taxon>
        <taxon>Metazoa</taxon>
        <taxon>Ecdysozoa</taxon>
        <taxon>Arthropoda</taxon>
        <taxon>Hexapoda</taxon>
        <taxon>Insecta</taxon>
        <taxon>Pterygota</taxon>
        <taxon>Neoptera</taxon>
        <taxon>Endopterygota</taxon>
        <taxon>Lepidoptera</taxon>
        <taxon>Glossata</taxon>
        <taxon>Ditrysia</taxon>
        <taxon>Pyraloidea</taxon>
        <taxon>Pyralidae</taxon>
        <taxon>Galleriinae</taxon>
        <taxon>Galleria</taxon>
    </lineage>
</organism>
<dbReference type="AlphaFoldDB" id="A0A6J1X425"/>
<comment type="subcellular location">
    <subcellularLocation>
        <location evidence="1">Cytoplasm</location>
    </subcellularLocation>
</comment>
<dbReference type="KEGG" id="gmw:113519763"/>
<dbReference type="PANTHER" id="PTHR12131">
    <property type="entry name" value="ATP-DEPENDENT RNA AND DNA HELICASE"/>
    <property type="match status" value="1"/>
</dbReference>
<evidence type="ECO:0000259" key="11">
    <source>
        <dbReference type="PROSITE" id="PS51194"/>
    </source>
</evidence>
<evidence type="ECO:0000256" key="9">
    <source>
        <dbReference type="SAM" id="MobiDB-lite"/>
    </source>
</evidence>
<dbReference type="InterPro" id="IPR012961">
    <property type="entry name" value="Ski2/MTR4_C"/>
</dbReference>
<dbReference type="GeneID" id="113519763"/>
<proteinExistence type="predicted"/>
<dbReference type="Pfam" id="PF00270">
    <property type="entry name" value="DEAD"/>
    <property type="match status" value="1"/>
</dbReference>
<name>A0A6J1X425_GALME</name>
<evidence type="ECO:0000256" key="5">
    <source>
        <dbReference type="ARBA" id="ARBA00022806"/>
    </source>
</evidence>
<evidence type="ECO:0000313" key="12">
    <source>
        <dbReference type="Proteomes" id="UP001652740"/>
    </source>
</evidence>
<keyword evidence="12" id="KW-1185">Reference proteome</keyword>
<feature type="domain" description="Helicase C-terminal" evidence="11">
    <location>
        <begin position="546"/>
        <end position="753"/>
    </location>
</feature>
<dbReference type="GO" id="GO:0003723">
    <property type="term" value="F:RNA binding"/>
    <property type="evidence" value="ECO:0007669"/>
    <property type="project" value="UniProtKB-KW"/>
</dbReference>
<evidence type="ECO:0000256" key="7">
    <source>
        <dbReference type="ARBA" id="ARBA00022884"/>
    </source>
</evidence>
<protein>
    <submittedName>
        <fullName evidence="13">Helicase SKI2W</fullName>
    </submittedName>
</protein>
<keyword evidence="6" id="KW-0067">ATP-binding</keyword>
<dbReference type="Pfam" id="PF13234">
    <property type="entry name" value="MTR4_beta-barrel"/>
    <property type="match status" value="1"/>
</dbReference>
<sequence>MPINTEDEFTDFKLPPIFEDLNERVKEYILKPERLSIHKWERSQTHWHRKTDIDSLIKTDDEDFGPDSTLEVVRDPLTGEIIGLEEISIPIEDDEKSLSMSRAPLPPSLATRGTTTQSPFLPAGFEEELQKILDEAQFVDINIDLNNDEQGKFLGEDLLTTPPGSKEGVLFGEDGVTVLNQPNNEVAEKTETPKNIDIQNEINLEEVVDSNAHLVDFWKDDDEPQVKQQKPVNKIKTETVQTDDDNFLESTVIKPPVELPEIPVLNITSNTLKAGVTSTEWAEMIDVSLPVPEFTENIKDMAHSYPFELDNFQKQAILKLEEGHHVFVAAHTSAGKTVVAEYAIAMSRRNCTRAIYTSPIKALSNQKYNDFNKLFGEVGLLTGDLQINATASCLVMTTEILRSMLYCGSDVTRDLEFVIFDEVHYINNTERGYVWEEVLILLPAHVSIVMLSATVPNTLQFADWVGRTKKRKVYVVSTPKRPVPLCHYLYTGTNGKTKNERFLVLDHEGQFQLRGYNEAVAAKKARESDNKKSFGPKGGKQYSNPKADQTMWIAFIDHLRQKDKLPVVAFTLSRNRCDQNAENLMSVDLTTAKEKGHIRSFFLKCLQRLKEPDRELPQVKRLQNVLENGIGVHHSGILPLLKEIVEMLFQSGYVKILFATETFAMGVNMPARTVVFDETTKFDGLQRRTLLPAEYIQMAGRAGRRGLDDTGTVIILCKDGVPDLMTLKGMMMGIPEKLTSQFRLTYAMILSLLRVATVSVEGMMQRSFREINQIVQSDNYKKQLLLAEKEYSEKCSTPLASHLAPLATFYDNASTYIDILNNIMPVLLSQSKVAKEIVPGKIFIISAGPYINQLGVYLNNNGPRQTPYKVLVLNTAEQDTNRYNFDIDENWFRILGFSTMYDGIGTEESTLDHTILCIGPKNIVAITKTTIKIDVNLVIQDWEKRQIPRFKDAPVGSSCGSVVQELSRLSHAVRTGATNLEYINLKQSLPVTSGELLHLLDDMAEYEEKLKTQKKYTDIANFKSEFAIVYERKQTERKRDKYKRLLSFENLALYPDYQRRLLVLRELKYIDEHDSVMLKGRVACGMGTNELIISELVFRNVFTDKSPAEIAALLSCFVFQARTQIEPVLTEKLAEGCKAIEEIDNDLMKIEANYMVNQFEGQPDRLNFGLVRVVYEWALEKPFAEIMDLTDVQEGIIVRCIQQLHELLIDVKDAAVAIGDPKLQAKMMEASTAIKRDIVFAASLYTTQKETVTV</sequence>
<dbReference type="PROSITE" id="PS51192">
    <property type="entry name" value="HELICASE_ATP_BIND_1"/>
    <property type="match status" value="1"/>
</dbReference>
<dbReference type="FunCoup" id="A0A6J1X425">
    <property type="interactions" value="1387"/>
</dbReference>
<dbReference type="GO" id="GO:0055087">
    <property type="term" value="C:Ski complex"/>
    <property type="evidence" value="ECO:0007669"/>
    <property type="project" value="TreeGrafter"/>
</dbReference>
<comment type="catalytic activity">
    <reaction evidence="8">
        <text>ATP + H2O = ADP + phosphate + H(+)</text>
        <dbReference type="Rhea" id="RHEA:13065"/>
        <dbReference type="ChEBI" id="CHEBI:15377"/>
        <dbReference type="ChEBI" id="CHEBI:15378"/>
        <dbReference type="ChEBI" id="CHEBI:30616"/>
        <dbReference type="ChEBI" id="CHEBI:43474"/>
        <dbReference type="ChEBI" id="CHEBI:456216"/>
        <dbReference type="EC" id="3.6.4.13"/>
    </reaction>
</comment>
<dbReference type="InterPro" id="IPR027417">
    <property type="entry name" value="P-loop_NTPase"/>
</dbReference>
<dbReference type="Pfam" id="PF08148">
    <property type="entry name" value="DSHCT"/>
    <property type="match status" value="1"/>
</dbReference>
<dbReference type="InterPro" id="IPR040801">
    <property type="entry name" value="Ski2_N"/>
</dbReference>
<dbReference type="GO" id="GO:0005524">
    <property type="term" value="F:ATP binding"/>
    <property type="evidence" value="ECO:0007669"/>
    <property type="project" value="UniProtKB-KW"/>
</dbReference>
<evidence type="ECO:0000259" key="10">
    <source>
        <dbReference type="PROSITE" id="PS51192"/>
    </source>
</evidence>
<dbReference type="GO" id="GO:0003724">
    <property type="term" value="F:RNA helicase activity"/>
    <property type="evidence" value="ECO:0007669"/>
    <property type="project" value="UniProtKB-EC"/>
</dbReference>
<keyword evidence="4" id="KW-0378">Hydrolase</keyword>
<dbReference type="InterPro" id="IPR050699">
    <property type="entry name" value="RNA-DNA_Helicase"/>
</dbReference>
<dbReference type="InterPro" id="IPR025696">
    <property type="entry name" value="Beta-barrel_MTR4"/>
</dbReference>
<dbReference type="Gene3D" id="3.40.50.300">
    <property type="entry name" value="P-loop containing nucleotide triphosphate hydrolases"/>
    <property type="match status" value="2"/>
</dbReference>
<evidence type="ECO:0000256" key="4">
    <source>
        <dbReference type="ARBA" id="ARBA00022801"/>
    </source>
</evidence>
<dbReference type="InterPro" id="IPR016438">
    <property type="entry name" value="SKI2-like"/>
</dbReference>
<evidence type="ECO:0000256" key="2">
    <source>
        <dbReference type="ARBA" id="ARBA00022490"/>
    </source>
</evidence>
<dbReference type="Pfam" id="PF00271">
    <property type="entry name" value="Helicase_C"/>
    <property type="match status" value="1"/>
</dbReference>
<dbReference type="InParanoid" id="A0A6J1X425"/>
<dbReference type="RefSeq" id="XP_026760757.2">
    <property type="nucleotide sequence ID" value="XM_026904956.3"/>
</dbReference>
<dbReference type="SMART" id="SM00487">
    <property type="entry name" value="DEXDc"/>
    <property type="match status" value="1"/>
</dbReference>
<dbReference type="CDD" id="cd18795">
    <property type="entry name" value="SF2_C_Ski2"/>
    <property type="match status" value="1"/>
</dbReference>
<keyword evidence="5 13" id="KW-0347">Helicase</keyword>
<dbReference type="Gene3D" id="1.10.3380.30">
    <property type="match status" value="1"/>
</dbReference>
<dbReference type="Pfam" id="PF17911">
    <property type="entry name" value="Ski2_N"/>
    <property type="match status" value="1"/>
</dbReference>
<dbReference type="PANTHER" id="PTHR12131:SF1">
    <property type="entry name" value="ATP-DEPENDENT RNA HELICASE SUPV3L1, MITOCHONDRIAL-RELATED"/>
    <property type="match status" value="1"/>
</dbReference>
<dbReference type="InterPro" id="IPR014001">
    <property type="entry name" value="Helicase_ATP-bd"/>
</dbReference>
<evidence type="ECO:0000313" key="13">
    <source>
        <dbReference type="RefSeq" id="XP_026760757.2"/>
    </source>
</evidence>
<evidence type="ECO:0000256" key="1">
    <source>
        <dbReference type="ARBA" id="ARBA00004496"/>
    </source>
</evidence>
<evidence type="ECO:0000256" key="3">
    <source>
        <dbReference type="ARBA" id="ARBA00022741"/>
    </source>
</evidence>
<dbReference type="GO" id="GO:0016787">
    <property type="term" value="F:hydrolase activity"/>
    <property type="evidence" value="ECO:0007669"/>
    <property type="project" value="UniProtKB-KW"/>
</dbReference>
<reference evidence="13" key="1">
    <citation type="submission" date="2025-08" db="UniProtKB">
        <authorList>
            <consortium name="RefSeq"/>
        </authorList>
    </citation>
    <scope>IDENTIFICATION</scope>
    <source>
        <tissue evidence="13">Whole larvae</tissue>
    </source>
</reference>